<dbReference type="Pfam" id="PF04187">
    <property type="entry name" value="Cofac_haem_bdg"/>
    <property type="match status" value="1"/>
</dbReference>
<dbReference type="InterPro" id="IPR007314">
    <property type="entry name" value="Cofac_haem-bd_dom"/>
</dbReference>
<dbReference type="Proteomes" id="UP000233293">
    <property type="component" value="Unassembled WGS sequence"/>
</dbReference>
<dbReference type="RefSeq" id="WP_101253732.1">
    <property type="nucleotide sequence ID" value="NZ_PIUM01000060.1"/>
</dbReference>
<dbReference type="EMBL" id="PIUM01000060">
    <property type="protein sequence ID" value="PKU21430.1"/>
    <property type="molecule type" value="Genomic_DNA"/>
</dbReference>
<protein>
    <recommendedName>
        <fullName evidence="2">Haem-binding uptake Tiki superfamily ChaN domain-containing protein</fullName>
    </recommendedName>
</protein>
<feature type="chain" id="PRO_5014982104" description="Haem-binding uptake Tiki superfamily ChaN domain-containing protein" evidence="1">
    <location>
        <begin position="22"/>
        <end position="331"/>
    </location>
</feature>
<organism evidence="3 4">
    <name type="scientific">Telmatospirillum siberiense</name>
    <dbReference type="NCBI Taxonomy" id="382514"/>
    <lineage>
        <taxon>Bacteria</taxon>
        <taxon>Pseudomonadati</taxon>
        <taxon>Pseudomonadota</taxon>
        <taxon>Alphaproteobacteria</taxon>
        <taxon>Rhodospirillales</taxon>
        <taxon>Rhodospirillaceae</taxon>
        <taxon>Telmatospirillum</taxon>
    </lineage>
</organism>
<dbReference type="CDD" id="cd14727">
    <property type="entry name" value="ChanN-like"/>
    <property type="match status" value="1"/>
</dbReference>
<evidence type="ECO:0000313" key="3">
    <source>
        <dbReference type="EMBL" id="PKU21430.1"/>
    </source>
</evidence>
<dbReference type="AlphaFoldDB" id="A0A2N3PM12"/>
<dbReference type="OrthoDB" id="9795827at2"/>
<gene>
    <name evidence="3" type="ORF">CWS72_26800</name>
</gene>
<proteinExistence type="predicted"/>
<feature type="signal peptide" evidence="1">
    <location>
        <begin position="1"/>
        <end position="21"/>
    </location>
</feature>
<evidence type="ECO:0000256" key="1">
    <source>
        <dbReference type="SAM" id="SignalP"/>
    </source>
</evidence>
<sequence>MRSLFAVLVLLITLPSCVSHDGDTWSAPLDRDHPLVGRIWLPAAQRFIDRTELSEQLVQADIVLLGERHDNPDHHRLQAWALARVIAAGGKPRLAFEMIGPEQTEALERHLREQPGDVDGLADALDWTHGNWPDWKNYQPLFAEGVAAGLDIRAANLSRDTVRAVARGQALADEARHFYRLDQPLAPAIFDAMAVEIRQSHCGQLPEQAVAPMVDVQRARDAAMAHALIDGAPPKAVLIAGAGHTRIDRGVPSQIDAMTSGKKVFSLAFIEVDEDWTAPAAYGEPYGSSLPPYDAVWFTPRANDDDPCAEMINFMKKKREQAEGTSNTQSR</sequence>
<dbReference type="SUPFAM" id="SSF159501">
    <property type="entry name" value="EreA/ChaN-like"/>
    <property type="match status" value="1"/>
</dbReference>
<comment type="caution">
    <text evidence="3">The sequence shown here is derived from an EMBL/GenBank/DDBJ whole genome shotgun (WGS) entry which is preliminary data.</text>
</comment>
<dbReference type="Gene3D" id="3.40.50.11550">
    <property type="match status" value="2"/>
</dbReference>
<feature type="domain" description="Haem-binding uptake Tiki superfamily ChaN" evidence="2">
    <location>
        <begin position="55"/>
        <end position="255"/>
    </location>
</feature>
<reference evidence="4" key="1">
    <citation type="submission" date="2017-12" db="EMBL/GenBank/DDBJ databases">
        <title>Draft genome sequence of Telmatospirillum siberiense 26-4b1T, an acidotolerant peatland alphaproteobacterium potentially involved in sulfur cycling.</title>
        <authorList>
            <person name="Hausmann B."/>
            <person name="Pjevac P."/>
            <person name="Schreck K."/>
            <person name="Herbold C.W."/>
            <person name="Daims H."/>
            <person name="Wagner M."/>
            <person name="Pester M."/>
            <person name="Loy A."/>
        </authorList>
    </citation>
    <scope>NUCLEOTIDE SEQUENCE [LARGE SCALE GENOMIC DNA]</scope>
    <source>
        <strain evidence="4">26-4b1</strain>
    </source>
</reference>
<evidence type="ECO:0000259" key="2">
    <source>
        <dbReference type="Pfam" id="PF04187"/>
    </source>
</evidence>
<accession>A0A2N3PM12</accession>
<name>A0A2N3PM12_9PROT</name>
<keyword evidence="4" id="KW-1185">Reference proteome</keyword>
<keyword evidence="1" id="KW-0732">Signal</keyword>
<evidence type="ECO:0000313" key="4">
    <source>
        <dbReference type="Proteomes" id="UP000233293"/>
    </source>
</evidence>